<dbReference type="OrthoDB" id="9803155at2"/>
<dbReference type="STRING" id="336988.NT96_09155"/>
<evidence type="ECO:0000259" key="10">
    <source>
        <dbReference type="Pfam" id="PF00696"/>
    </source>
</evidence>
<dbReference type="InterPro" id="IPR001057">
    <property type="entry name" value="Glu/AcGlu_kinase"/>
</dbReference>
<evidence type="ECO:0000313" key="12">
    <source>
        <dbReference type="Proteomes" id="UP000004959"/>
    </source>
</evidence>
<keyword evidence="9" id="KW-0963">Cytoplasm</keyword>
<reference evidence="11 12" key="1">
    <citation type="journal article" date="2012" name="PLoS ONE">
        <title>Functional divergence in the genus oenococcus as predicted by genome sequencing of the newly-described species, Oenococcus kitaharae.</title>
        <authorList>
            <person name="Borneman A.R."/>
            <person name="McCarthy J.M."/>
            <person name="Chambers P.J."/>
            <person name="Bartowsky E.J."/>
        </authorList>
    </citation>
    <scope>NUCLEOTIDE SEQUENCE [LARGE SCALE GENOMIC DNA]</scope>
    <source>
        <strain evidence="12">DSM17330</strain>
    </source>
</reference>
<name>G9WJE1_9LACO</name>
<dbReference type="InterPro" id="IPR001048">
    <property type="entry name" value="Asp/Glu/Uridylate_kinase"/>
</dbReference>
<feature type="binding site" evidence="9">
    <location>
        <position position="91"/>
    </location>
    <ligand>
        <name>substrate</name>
    </ligand>
</feature>
<keyword evidence="3 9" id="KW-0028">Amino-acid biosynthesis</keyword>
<dbReference type="SUPFAM" id="SSF53633">
    <property type="entry name" value="Carbamate kinase-like"/>
    <property type="match status" value="1"/>
</dbReference>
<evidence type="ECO:0000256" key="7">
    <source>
        <dbReference type="ARBA" id="ARBA00022840"/>
    </source>
</evidence>
<dbReference type="PANTHER" id="PTHR23342">
    <property type="entry name" value="N-ACETYLGLUTAMATE SYNTHASE"/>
    <property type="match status" value="1"/>
</dbReference>
<dbReference type="HOGENOM" id="CLU_053680_0_0_9"/>
<comment type="caution">
    <text evidence="11">The sequence shown here is derived from an EMBL/GenBank/DDBJ whole genome shotgun (WGS) entry which is preliminary data.</text>
</comment>
<dbReference type="PANTHER" id="PTHR23342:SF0">
    <property type="entry name" value="N-ACETYLGLUTAMATE SYNTHASE, MITOCHONDRIAL"/>
    <property type="match status" value="1"/>
</dbReference>
<dbReference type="InterPro" id="IPR041727">
    <property type="entry name" value="NAGK-C"/>
</dbReference>
<evidence type="ECO:0000313" key="11">
    <source>
        <dbReference type="EMBL" id="EHN58747.1"/>
    </source>
</evidence>
<keyword evidence="7 9" id="KW-0067">ATP-binding</keyword>
<evidence type="ECO:0000256" key="4">
    <source>
        <dbReference type="ARBA" id="ARBA00022679"/>
    </source>
</evidence>
<dbReference type="GO" id="GO:0003991">
    <property type="term" value="F:acetylglutamate kinase activity"/>
    <property type="evidence" value="ECO:0007669"/>
    <property type="project" value="UniProtKB-UniRule"/>
</dbReference>
<comment type="subcellular location">
    <subcellularLocation>
        <location evidence="9">Cytoplasm</location>
    </subcellularLocation>
</comment>
<comment type="similarity">
    <text evidence="9">Belongs to the acetylglutamate kinase family. ArgB subfamily.</text>
</comment>
<keyword evidence="5 9" id="KW-0547">Nucleotide-binding</keyword>
<evidence type="ECO:0000256" key="8">
    <source>
        <dbReference type="ARBA" id="ARBA00048141"/>
    </source>
</evidence>
<dbReference type="NCBIfam" id="TIGR00761">
    <property type="entry name" value="argB"/>
    <property type="match status" value="1"/>
</dbReference>
<dbReference type="FunFam" id="3.40.1160.10:FF:000004">
    <property type="entry name" value="Acetylglutamate kinase"/>
    <property type="match status" value="1"/>
</dbReference>
<proteinExistence type="inferred from homology"/>
<dbReference type="GO" id="GO:0042450">
    <property type="term" value="P:L-arginine biosynthetic process via ornithine"/>
    <property type="evidence" value="ECO:0007669"/>
    <property type="project" value="UniProtKB-UniRule"/>
</dbReference>
<protein>
    <recommendedName>
        <fullName evidence="9">Acetylglutamate kinase</fullName>
        <ecNumber evidence="9">2.7.2.8</ecNumber>
    </recommendedName>
    <alternativeName>
        <fullName evidence="9">N-acetyl-L-glutamate 5-phosphotransferase</fullName>
    </alternativeName>
    <alternativeName>
        <fullName evidence="9">NAG kinase</fullName>
        <shortName evidence="9">NAGK</shortName>
    </alternativeName>
</protein>
<dbReference type="PATRIC" id="fig|1045004.4.peg.634"/>
<keyword evidence="4 9" id="KW-0808">Transferase</keyword>
<organism evidence="11 12">
    <name type="scientific">Oenococcus kitaharae DSM 17330</name>
    <dbReference type="NCBI Taxonomy" id="1045004"/>
    <lineage>
        <taxon>Bacteria</taxon>
        <taxon>Bacillati</taxon>
        <taxon>Bacillota</taxon>
        <taxon>Bacilli</taxon>
        <taxon>Lactobacillales</taxon>
        <taxon>Lactobacillaceae</taxon>
        <taxon>Oenococcus</taxon>
    </lineage>
</organism>
<evidence type="ECO:0000256" key="5">
    <source>
        <dbReference type="ARBA" id="ARBA00022741"/>
    </source>
</evidence>
<feature type="domain" description="Aspartate/glutamate/uridylate kinase" evidence="10">
    <location>
        <begin position="30"/>
        <end position="265"/>
    </location>
</feature>
<evidence type="ECO:0000256" key="6">
    <source>
        <dbReference type="ARBA" id="ARBA00022777"/>
    </source>
</evidence>
<evidence type="ECO:0000256" key="2">
    <source>
        <dbReference type="ARBA" id="ARBA00022571"/>
    </source>
</evidence>
<comment type="function">
    <text evidence="9">Catalyzes the ATP-dependent phosphorylation of N-acetyl-L-glutamate.</text>
</comment>
<dbReference type="eggNOG" id="COG0548">
    <property type="taxonomic scope" value="Bacteria"/>
</dbReference>
<keyword evidence="6 9" id="KW-0418">Kinase</keyword>
<dbReference type="PRINTS" id="PR00474">
    <property type="entry name" value="GLU5KINASE"/>
</dbReference>
<feature type="site" description="Transition state stabilizer" evidence="9">
    <location>
        <position position="34"/>
    </location>
</feature>
<evidence type="ECO:0000256" key="9">
    <source>
        <dbReference type="HAMAP-Rule" id="MF_00082"/>
    </source>
</evidence>
<dbReference type="InterPro" id="IPR037528">
    <property type="entry name" value="ArgB"/>
</dbReference>
<dbReference type="EC" id="2.7.2.8" evidence="9"/>
<dbReference type="EMBL" id="AFVZ01000001">
    <property type="protein sequence ID" value="EHN58747.1"/>
    <property type="molecule type" value="Genomic_DNA"/>
</dbReference>
<keyword evidence="12" id="KW-1185">Reference proteome</keyword>
<accession>G9WJE1</accession>
<dbReference type="InterPro" id="IPR036393">
    <property type="entry name" value="AceGlu_kinase-like_sf"/>
</dbReference>
<gene>
    <name evidence="9" type="primary">argB</name>
    <name evidence="11" type="ORF">OKIT_0634</name>
</gene>
<keyword evidence="2 9" id="KW-0055">Arginine biosynthesis</keyword>
<dbReference type="GO" id="GO:0005737">
    <property type="term" value="C:cytoplasm"/>
    <property type="evidence" value="ECO:0007669"/>
    <property type="project" value="UniProtKB-SubCell"/>
</dbReference>
<dbReference type="HAMAP" id="MF_00082">
    <property type="entry name" value="ArgB"/>
    <property type="match status" value="1"/>
</dbReference>
<dbReference type="InterPro" id="IPR004662">
    <property type="entry name" value="AcgluKinase_fam"/>
</dbReference>
<evidence type="ECO:0000256" key="1">
    <source>
        <dbReference type="ARBA" id="ARBA00004828"/>
    </source>
</evidence>
<dbReference type="Pfam" id="PF00696">
    <property type="entry name" value="AA_kinase"/>
    <property type="match status" value="1"/>
</dbReference>
<comment type="catalytic activity">
    <reaction evidence="8 9">
        <text>N-acetyl-L-glutamate + ATP = N-acetyl-L-glutamyl 5-phosphate + ADP</text>
        <dbReference type="Rhea" id="RHEA:14629"/>
        <dbReference type="ChEBI" id="CHEBI:30616"/>
        <dbReference type="ChEBI" id="CHEBI:44337"/>
        <dbReference type="ChEBI" id="CHEBI:57936"/>
        <dbReference type="ChEBI" id="CHEBI:456216"/>
        <dbReference type="EC" id="2.7.2.8"/>
    </reaction>
</comment>
<sequence>MSDLVDQASQKQAALLLEALPYMQKYAGRTIVVKYGGNAMTDDQLKLSVMRDLSLLQTVGIKIVLVHGGGPAINRAMEQANRETHFIDGLRYTDEADLQLINAVLSGEVNKSLVAGLIKSGAKAVGFSGVDGSLIQAKQRSAKLGYVGDVMKINPDLLTLTLDQGYMPVIASIGVDSDGQLYNINADTAAAEIAAALGAQSFVLMTNVRGILQDPTDPDSLYRELAVPELQALIASETIQGGMIPKLKAIIQAMRAGLHQAVILDGRVPHALLLELFSDRGYGSLISD</sequence>
<dbReference type="AlphaFoldDB" id="G9WJE1"/>
<dbReference type="GO" id="GO:0005524">
    <property type="term" value="F:ATP binding"/>
    <property type="evidence" value="ECO:0007669"/>
    <property type="project" value="UniProtKB-UniRule"/>
</dbReference>
<dbReference type="UniPathway" id="UPA00068">
    <property type="reaction ID" value="UER00107"/>
</dbReference>
<comment type="pathway">
    <text evidence="1 9">Amino-acid biosynthesis; L-arginine biosynthesis; N(2)-acetyl-L-ornithine from L-glutamate: step 2/4.</text>
</comment>
<feature type="binding site" evidence="9">
    <location>
        <begin position="69"/>
        <end position="70"/>
    </location>
    <ligand>
        <name>substrate</name>
    </ligand>
</feature>
<dbReference type="CDD" id="cd04250">
    <property type="entry name" value="AAK_NAGK-C"/>
    <property type="match status" value="1"/>
</dbReference>
<dbReference type="Gene3D" id="3.40.1160.10">
    <property type="entry name" value="Acetylglutamate kinase-like"/>
    <property type="match status" value="1"/>
</dbReference>
<evidence type="ECO:0000256" key="3">
    <source>
        <dbReference type="ARBA" id="ARBA00022605"/>
    </source>
</evidence>
<feature type="site" description="Transition state stabilizer" evidence="9">
    <location>
        <position position="246"/>
    </location>
</feature>
<dbReference type="RefSeq" id="WP_007745234.1">
    <property type="nucleotide sequence ID" value="NZ_CM001398.1"/>
</dbReference>
<dbReference type="PIRSF" id="PIRSF000728">
    <property type="entry name" value="NAGK"/>
    <property type="match status" value="1"/>
</dbReference>
<dbReference type="Proteomes" id="UP000004959">
    <property type="component" value="Chromosome"/>
</dbReference>
<feature type="binding site" evidence="9">
    <location>
        <position position="183"/>
    </location>
    <ligand>
        <name>substrate</name>
    </ligand>
</feature>